<keyword evidence="7" id="KW-1185">Reference proteome</keyword>
<organism evidence="6 7">
    <name type="scientific">Daphnia sinensis</name>
    <dbReference type="NCBI Taxonomy" id="1820382"/>
    <lineage>
        <taxon>Eukaryota</taxon>
        <taxon>Metazoa</taxon>
        <taxon>Ecdysozoa</taxon>
        <taxon>Arthropoda</taxon>
        <taxon>Crustacea</taxon>
        <taxon>Branchiopoda</taxon>
        <taxon>Diplostraca</taxon>
        <taxon>Cladocera</taxon>
        <taxon>Anomopoda</taxon>
        <taxon>Daphniidae</taxon>
        <taxon>Daphnia</taxon>
        <taxon>Daphnia similis group</taxon>
    </lineage>
</organism>
<keyword evidence="2" id="KW-0479">Metal-binding</keyword>
<dbReference type="EMBL" id="WJBH02000004">
    <property type="protein sequence ID" value="KAI9559422.1"/>
    <property type="molecule type" value="Genomic_DNA"/>
</dbReference>
<dbReference type="PANTHER" id="PTHR46481:SF10">
    <property type="entry name" value="ZINC FINGER BED DOMAIN-CONTAINING PROTEIN 39"/>
    <property type="match status" value="1"/>
</dbReference>
<dbReference type="GO" id="GO:0008270">
    <property type="term" value="F:zinc ion binding"/>
    <property type="evidence" value="ECO:0007669"/>
    <property type="project" value="UniProtKB-KW"/>
</dbReference>
<gene>
    <name evidence="6" type="ORF">GHT06_013410</name>
</gene>
<dbReference type="GO" id="GO:0005634">
    <property type="term" value="C:nucleus"/>
    <property type="evidence" value="ECO:0007669"/>
    <property type="project" value="UniProtKB-SubCell"/>
</dbReference>
<dbReference type="InterPro" id="IPR052035">
    <property type="entry name" value="ZnF_BED_domain_contain"/>
</dbReference>
<evidence type="ECO:0000313" key="7">
    <source>
        <dbReference type="Proteomes" id="UP000820818"/>
    </source>
</evidence>
<reference evidence="6 7" key="1">
    <citation type="submission" date="2022-05" db="EMBL/GenBank/DDBJ databases">
        <title>A multi-omics perspective on studying reproductive biology in Daphnia sinensis.</title>
        <authorList>
            <person name="Jia J."/>
        </authorList>
    </citation>
    <scope>NUCLEOTIDE SEQUENCE [LARGE SCALE GENOMIC DNA]</scope>
    <source>
        <strain evidence="6 7">WSL</strain>
    </source>
</reference>
<evidence type="ECO:0000256" key="2">
    <source>
        <dbReference type="ARBA" id="ARBA00022723"/>
    </source>
</evidence>
<accession>A0AAD5KS83</accession>
<protein>
    <submittedName>
        <fullName evidence="6">Zinc finger BED domain-containing protein 1-like</fullName>
    </submittedName>
</protein>
<sequence length="175" mass="19794">MSWGICRTHILICKFEVKRIFLALGLYISRAMQPLSLVEEKNLREEAKAKLIKELEGVKQVALTTDCWTSINNEGYMTVAVHYISDKLKIVSRVLNTIMIEESHTAVNLAMELRKIATERNLMNKILAVVTDNAANIVKQDVSTRWNSSYIMIKSILTLKDAVDGALKAMDKPEL</sequence>
<name>A0AAD5KS83_9CRUS</name>
<comment type="subcellular location">
    <subcellularLocation>
        <location evidence="1">Nucleus</location>
    </subcellularLocation>
</comment>
<proteinExistence type="predicted"/>
<evidence type="ECO:0000313" key="6">
    <source>
        <dbReference type="EMBL" id="KAI9559422.1"/>
    </source>
</evidence>
<keyword evidence="5" id="KW-0539">Nucleus</keyword>
<dbReference type="AlphaFoldDB" id="A0AAD5KS83"/>
<dbReference type="Proteomes" id="UP000820818">
    <property type="component" value="Linkage Group LG4"/>
</dbReference>
<evidence type="ECO:0000256" key="1">
    <source>
        <dbReference type="ARBA" id="ARBA00004123"/>
    </source>
</evidence>
<evidence type="ECO:0000256" key="4">
    <source>
        <dbReference type="ARBA" id="ARBA00022833"/>
    </source>
</evidence>
<dbReference type="InterPro" id="IPR012337">
    <property type="entry name" value="RNaseH-like_sf"/>
</dbReference>
<evidence type="ECO:0000256" key="5">
    <source>
        <dbReference type="ARBA" id="ARBA00023242"/>
    </source>
</evidence>
<keyword evidence="4" id="KW-0862">Zinc</keyword>
<dbReference type="SUPFAM" id="SSF53098">
    <property type="entry name" value="Ribonuclease H-like"/>
    <property type="match status" value="1"/>
</dbReference>
<keyword evidence="3" id="KW-0863">Zinc-finger</keyword>
<comment type="caution">
    <text evidence="6">The sequence shown here is derived from an EMBL/GenBank/DDBJ whole genome shotgun (WGS) entry which is preliminary data.</text>
</comment>
<evidence type="ECO:0000256" key="3">
    <source>
        <dbReference type="ARBA" id="ARBA00022771"/>
    </source>
</evidence>
<dbReference type="PANTHER" id="PTHR46481">
    <property type="entry name" value="ZINC FINGER BED DOMAIN-CONTAINING PROTEIN 4"/>
    <property type="match status" value="1"/>
</dbReference>